<organism evidence="1 2">
    <name type="scientific">Catharanthus roseus</name>
    <name type="common">Madagascar periwinkle</name>
    <name type="synonym">Vinca rosea</name>
    <dbReference type="NCBI Taxonomy" id="4058"/>
    <lineage>
        <taxon>Eukaryota</taxon>
        <taxon>Viridiplantae</taxon>
        <taxon>Streptophyta</taxon>
        <taxon>Embryophyta</taxon>
        <taxon>Tracheophyta</taxon>
        <taxon>Spermatophyta</taxon>
        <taxon>Magnoliopsida</taxon>
        <taxon>eudicotyledons</taxon>
        <taxon>Gunneridae</taxon>
        <taxon>Pentapetalae</taxon>
        <taxon>asterids</taxon>
        <taxon>lamiids</taxon>
        <taxon>Gentianales</taxon>
        <taxon>Apocynaceae</taxon>
        <taxon>Rauvolfioideae</taxon>
        <taxon>Vinceae</taxon>
        <taxon>Catharanthinae</taxon>
        <taxon>Catharanthus</taxon>
    </lineage>
</organism>
<evidence type="ECO:0000313" key="2">
    <source>
        <dbReference type="Proteomes" id="UP001060085"/>
    </source>
</evidence>
<name>A0ACC0AUS1_CATRO</name>
<comment type="caution">
    <text evidence="1">The sequence shown here is derived from an EMBL/GenBank/DDBJ whole genome shotgun (WGS) entry which is preliminary data.</text>
</comment>
<reference evidence="2" key="1">
    <citation type="journal article" date="2023" name="Nat. Plants">
        <title>Single-cell RNA sequencing provides a high-resolution roadmap for understanding the multicellular compartmentation of specialized metabolism.</title>
        <authorList>
            <person name="Sun S."/>
            <person name="Shen X."/>
            <person name="Li Y."/>
            <person name="Li Y."/>
            <person name="Wang S."/>
            <person name="Li R."/>
            <person name="Zhang H."/>
            <person name="Shen G."/>
            <person name="Guo B."/>
            <person name="Wei J."/>
            <person name="Xu J."/>
            <person name="St-Pierre B."/>
            <person name="Chen S."/>
            <person name="Sun C."/>
        </authorList>
    </citation>
    <scope>NUCLEOTIDE SEQUENCE [LARGE SCALE GENOMIC DNA]</scope>
</reference>
<evidence type="ECO:0000313" key="1">
    <source>
        <dbReference type="EMBL" id="KAI5664630.1"/>
    </source>
</evidence>
<dbReference type="Proteomes" id="UP001060085">
    <property type="component" value="Linkage Group LG05"/>
</dbReference>
<sequence>MFIKEKGQEKVSVESVDVVGIDRISNLPDSILCFILLFLPTLYSVRTSLLSKRWKLLWTQVPTIRINARHKDEISFTTPNDKGKLIEKFKLSLWINDAIAKNIKHLDLQTSFTESIEVPENLFICKTLESLKLYDLQVMIRGGVQLSRLHTLVLYFVTFGDEECFHKIVNGCPKLENFLTRLSKLAIKVICCQWNNILFLLESSVNLEVLILQKVRISSWEKFHHQNWTNPARVPLCMLSSLREISIINCQDCEDDLQLIKYFLQHGEVLERLTSMLQIILIPRPTLKWLKRYLCFADFPQHVRFIFLRETVDHARSS</sequence>
<proteinExistence type="predicted"/>
<protein>
    <submittedName>
        <fullName evidence="1">Uncharacterized protein</fullName>
    </submittedName>
</protein>
<dbReference type="EMBL" id="CM044705">
    <property type="protein sequence ID" value="KAI5664630.1"/>
    <property type="molecule type" value="Genomic_DNA"/>
</dbReference>
<gene>
    <name evidence="1" type="ORF">M9H77_23953</name>
</gene>
<keyword evidence="2" id="KW-1185">Reference proteome</keyword>
<accession>A0ACC0AUS1</accession>